<dbReference type="Proteomes" id="UP000268162">
    <property type="component" value="Unassembled WGS sequence"/>
</dbReference>
<protein>
    <submittedName>
        <fullName evidence="1">Uncharacterized protein</fullName>
    </submittedName>
</protein>
<dbReference type="OrthoDB" id="5673at2759"/>
<dbReference type="AlphaFoldDB" id="A0A4P9ZWT6"/>
<proteinExistence type="predicted"/>
<dbReference type="SUPFAM" id="SSF64288">
    <property type="entry name" value="Chorismate lyase-like"/>
    <property type="match status" value="1"/>
</dbReference>
<reference evidence="2" key="1">
    <citation type="journal article" date="2018" name="Nat. Microbiol.">
        <title>Leveraging single-cell genomics to expand the fungal tree of life.</title>
        <authorList>
            <person name="Ahrendt S.R."/>
            <person name="Quandt C.A."/>
            <person name="Ciobanu D."/>
            <person name="Clum A."/>
            <person name="Salamov A."/>
            <person name="Andreopoulos B."/>
            <person name="Cheng J.F."/>
            <person name="Woyke T."/>
            <person name="Pelin A."/>
            <person name="Henrissat B."/>
            <person name="Reynolds N.K."/>
            <person name="Benny G.L."/>
            <person name="Smith M.E."/>
            <person name="James T.Y."/>
            <person name="Grigoriev I.V."/>
        </authorList>
    </citation>
    <scope>NUCLEOTIDE SEQUENCE [LARGE SCALE GENOMIC DNA]</scope>
    <source>
        <strain evidence="2">RSA 468</strain>
    </source>
</reference>
<name>A0A4P9ZWT6_9FUNG</name>
<dbReference type="InterPro" id="IPR028978">
    <property type="entry name" value="Chorismate_lyase_/UTRA_dom_sf"/>
</dbReference>
<gene>
    <name evidence="1" type="ORF">BJ085DRAFT_33456</name>
</gene>
<dbReference type="STRING" id="215637.A0A4P9ZWT6"/>
<dbReference type="EMBL" id="ML002402">
    <property type="protein sequence ID" value="RKP38136.1"/>
    <property type="molecule type" value="Genomic_DNA"/>
</dbReference>
<evidence type="ECO:0000313" key="1">
    <source>
        <dbReference type="EMBL" id="RKP38136.1"/>
    </source>
</evidence>
<dbReference type="Gene3D" id="3.40.1410.10">
    <property type="entry name" value="Chorismate lyase-like"/>
    <property type="match status" value="1"/>
</dbReference>
<evidence type="ECO:0000313" key="2">
    <source>
        <dbReference type="Proteomes" id="UP000268162"/>
    </source>
</evidence>
<accession>A0A4P9ZWT6</accession>
<keyword evidence="2" id="KW-1185">Reference proteome</keyword>
<sequence length="198" mass="21874">MSTGECSPPALASPTKGKIITVPADRGEGTIRNGSQCLLSETGFTTGWQRVLLWANGTVQRILSSYHNQAVTIKVIRNEPVLGKPAVFMESYTEPAGALLFNREVQLKIGDRILCVAQSKIAVTDSRFKDLLITKGVGIGQVFHYAKIVPDFRLLKVGQLPDQSFWRLYSLSCEGVYFEIHEHFMADVLVLDHSPLAL</sequence>
<organism evidence="1 2">
    <name type="scientific">Dimargaris cristalligena</name>
    <dbReference type="NCBI Taxonomy" id="215637"/>
    <lineage>
        <taxon>Eukaryota</taxon>
        <taxon>Fungi</taxon>
        <taxon>Fungi incertae sedis</taxon>
        <taxon>Zoopagomycota</taxon>
        <taxon>Kickxellomycotina</taxon>
        <taxon>Dimargaritomycetes</taxon>
        <taxon>Dimargaritales</taxon>
        <taxon>Dimargaritaceae</taxon>
        <taxon>Dimargaris</taxon>
    </lineage>
</organism>